<dbReference type="Proteomes" id="UP000011014">
    <property type="component" value="Unassembled WGS sequence"/>
</dbReference>
<dbReference type="EMBL" id="FN654306">
    <property type="protein sequence ID" value="CBY31520.1"/>
    <property type="molecule type" value="Genomic_DNA"/>
</dbReference>
<dbReference type="Pfam" id="PF13405">
    <property type="entry name" value="EF-hand_6"/>
    <property type="match status" value="1"/>
</dbReference>
<dbReference type="InterPro" id="IPR002048">
    <property type="entry name" value="EF_hand_dom"/>
</dbReference>
<name>E4Y7C0_OIKDI</name>
<accession>E4Y7C0</accession>
<feature type="domain" description="EF-hand" evidence="1">
    <location>
        <begin position="1"/>
        <end position="34"/>
    </location>
</feature>
<evidence type="ECO:0000313" key="2">
    <source>
        <dbReference type="EMBL" id="CBY31520.1"/>
    </source>
</evidence>
<proteinExistence type="predicted"/>
<reference evidence="2" key="1">
    <citation type="journal article" date="2010" name="Science">
        <title>Plasticity of animal genome architecture unmasked by rapid evolution of a pelagic tunicate.</title>
        <authorList>
            <person name="Denoeud F."/>
            <person name="Henriet S."/>
            <person name="Mungpakdee S."/>
            <person name="Aury J.M."/>
            <person name="Da Silva C."/>
            <person name="Brinkmann H."/>
            <person name="Mikhaleva J."/>
            <person name="Olsen L.C."/>
            <person name="Jubin C."/>
            <person name="Canestro C."/>
            <person name="Bouquet J.M."/>
            <person name="Danks G."/>
            <person name="Poulain J."/>
            <person name="Campsteijn C."/>
            <person name="Adamski M."/>
            <person name="Cross I."/>
            <person name="Yadetie F."/>
            <person name="Muffato M."/>
            <person name="Louis A."/>
            <person name="Butcher S."/>
            <person name="Tsagkogeorga G."/>
            <person name="Konrad A."/>
            <person name="Singh S."/>
            <person name="Jensen M.F."/>
            <person name="Cong E.H."/>
            <person name="Eikeseth-Otteraa H."/>
            <person name="Noel B."/>
            <person name="Anthouard V."/>
            <person name="Porcel B.M."/>
            <person name="Kachouri-Lafond R."/>
            <person name="Nishino A."/>
            <person name="Ugolini M."/>
            <person name="Chourrout P."/>
            <person name="Nishida H."/>
            <person name="Aasland R."/>
            <person name="Huzurbazar S."/>
            <person name="Westhof E."/>
            <person name="Delsuc F."/>
            <person name="Lehrach H."/>
            <person name="Reinhardt R."/>
            <person name="Weissenbach J."/>
            <person name="Roy S.W."/>
            <person name="Artiguenave F."/>
            <person name="Postlethwait J.H."/>
            <person name="Manak J.R."/>
            <person name="Thompson E.M."/>
            <person name="Jaillon O."/>
            <person name="Du Pasquier L."/>
            <person name="Boudinot P."/>
            <person name="Liberles D.A."/>
            <person name="Volff J.N."/>
            <person name="Philippe H."/>
            <person name="Lenhard B."/>
            <person name="Roest Crollius H."/>
            <person name="Wincker P."/>
            <person name="Chourrout D."/>
        </authorList>
    </citation>
    <scope>NUCLEOTIDE SEQUENCE [LARGE SCALE GENOMIC DNA]</scope>
</reference>
<dbReference type="SUPFAM" id="SSF47473">
    <property type="entry name" value="EF-hand"/>
    <property type="match status" value="1"/>
</dbReference>
<protein>
    <recommendedName>
        <fullName evidence="1">EF-hand domain-containing protein</fullName>
    </recommendedName>
</protein>
<evidence type="ECO:0000259" key="1">
    <source>
        <dbReference type="PROSITE" id="PS50222"/>
    </source>
</evidence>
<dbReference type="GO" id="GO:0005509">
    <property type="term" value="F:calcium ion binding"/>
    <property type="evidence" value="ECO:0007669"/>
    <property type="project" value="InterPro"/>
</dbReference>
<dbReference type="PROSITE" id="PS50222">
    <property type="entry name" value="EF_HAND_2"/>
    <property type="match status" value="1"/>
</dbReference>
<dbReference type="InterPro" id="IPR011992">
    <property type="entry name" value="EF-hand-dom_pair"/>
</dbReference>
<gene>
    <name evidence="2" type="ORF">GSOID_T00025429001</name>
</gene>
<organism evidence="2">
    <name type="scientific">Oikopleura dioica</name>
    <name type="common">Tunicate</name>
    <dbReference type="NCBI Taxonomy" id="34765"/>
    <lineage>
        <taxon>Eukaryota</taxon>
        <taxon>Metazoa</taxon>
        <taxon>Chordata</taxon>
        <taxon>Tunicata</taxon>
        <taxon>Appendicularia</taxon>
        <taxon>Copelata</taxon>
        <taxon>Oikopleuridae</taxon>
        <taxon>Oikopleura</taxon>
    </lineage>
</organism>
<sequence length="127" mass="14957">MVDAKKIFDEFDSDKRGYLNRKEIPDAVRCCGLNPSEEDILKAFRVANCTTTKVQESQFQLIVKELRKTSLPDENRLSKVKIFHFRNFGKKMQIILKRKNNFAAIKFSQISFLNLQKSRFQVARRRV</sequence>
<dbReference type="Gene3D" id="1.10.238.10">
    <property type="entry name" value="EF-hand"/>
    <property type="match status" value="1"/>
</dbReference>
<dbReference type="AlphaFoldDB" id="E4Y7C0"/>